<protein>
    <submittedName>
        <fullName evidence="2">Uncharacterized protein</fullName>
    </submittedName>
</protein>
<reference evidence="2 3" key="1">
    <citation type="submission" date="2019-11" db="EMBL/GenBank/DDBJ databases">
        <title>Whole genome sequence of Oryza granulata.</title>
        <authorList>
            <person name="Li W."/>
        </authorList>
    </citation>
    <scope>NUCLEOTIDE SEQUENCE [LARGE SCALE GENOMIC DNA]</scope>
    <source>
        <strain evidence="3">cv. Menghai</strain>
        <tissue evidence="2">Leaf</tissue>
    </source>
</reference>
<keyword evidence="3" id="KW-1185">Reference proteome</keyword>
<sequence length="71" mass="7739">MKKNPKNRNQAAEREEEEPLVQESRDGDDGGFAFLFALAGHTEVEPNHPMGYHPTPQAISGISLPAGSDNH</sequence>
<evidence type="ECO:0000313" key="3">
    <source>
        <dbReference type="Proteomes" id="UP000479710"/>
    </source>
</evidence>
<dbReference type="Proteomes" id="UP000479710">
    <property type="component" value="Unassembled WGS sequence"/>
</dbReference>
<gene>
    <name evidence="2" type="ORF">E2562_037392</name>
</gene>
<feature type="region of interest" description="Disordered" evidence="1">
    <location>
        <begin position="1"/>
        <end position="32"/>
    </location>
</feature>
<name>A0A6G1DAX9_9ORYZ</name>
<comment type="caution">
    <text evidence="2">The sequence shown here is derived from an EMBL/GenBank/DDBJ whole genome shotgun (WGS) entry which is preliminary data.</text>
</comment>
<accession>A0A6G1DAX9</accession>
<organism evidence="2 3">
    <name type="scientific">Oryza meyeriana var. granulata</name>
    <dbReference type="NCBI Taxonomy" id="110450"/>
    <lineage>
        <taxon>Eukaryota</taxon>
        <taxon>Viridiplantae</taxon>
        <taxon>Streptophyta</taxon>
        <taxon>Embryophyta</taxon>
        <taxon>Tracheophyta</taxon>
        <taxon>Spermatophyta</taxon>
        <taxon>Magnoliopsida</taxon>
        <taxon>Liliopsida</taxon>
        <taxon>Poales</taxon>
        <taxon>Poaceae</taxon>
        <taxon>BOP clade</taxon>
        <taxon>Oryzoideae</taxon>
        <taxon>Oryzeae</taxon>
        <taxon>Oryzinae</taxon>
        <taxon>Oryza</taxon>
        <taxon>Oryza meyeriana</taxon>
    </lineage>
</organism>
<evidence type="ECO:0000256" key="1">
    <source>
        <dbReference type="SAM" id="MobiDB-lite"/>
    </source>
</evidence>
<evidence type="ECO:0000313" key="2">
    <source>
        <dbReference type="EMBL" id="KAF0909576.1"/>
    </source>
</evidence>
<dbReference type="EMBL" id="SPHZ02000007">
    <property type="protein sequence ID" value="KAF0909576.1"/>
    <property type="molecule type" value="Genomic_DNA"/>
</dbReference>
<proteinExistence type="predicted"/>
<dbReference type="AlphaFoldDB" id="A0A6G1DAX9"/>
<feature type="region of interest" description="Disordered" evidence="1">
    <location>
        <begin position="44"/>
        <end position="71"/>
    </location>
</feature>